<keyword evidence="4 7" id="KW-0560">Oxidoreductase</keyword>
<sequence>MASVDENASCPVVNFEFAPPPTPGKPFLPELDDLRREYPVFRSNEGQGYWVFTRYDSISEALQSPDLFSSTATVPTIPDPPYQWIPLMLDPPEHTKWRKLLSAWFSPGRVASLEDTVRQRCSDLVDQVADQGRCDFVADFASQFPTTIFLQILGLPIVELDKFMAWEEKILHFDSAVDPDHSGMMEAMSEVTTYFGKLIEQRRTDASTRGDDIVSAAVEWKIDGEPIPDPALMNCLLLLFMAGLDTVASQLSYIFSHLAESESDRARLLADPDLIPDAVEELLRAYAIVRVGRRVTKDADFHGCSLKAGDMVSLPLAFASRDEDVYEDATLVDIDRGAFRNIAFGAGPHRCLGSHLARRELVVAVEEWHRRIPDYRIPEGDSPVQHSGNGVYGFDRLSLEWDLHP</sequence>
<evidence type="ECO:0000313" key="9">
    <source>
        <dbReference type="Proteomes" id="UP000019491"/>
    </source>
</evidence>
<reference evidence="8 9" key="1">
    <citation type="submission" date="2014-02" db="EMBL/GenBank/DDBJ databases">
        <title>Whole genome shotgun sequence of Rhodococcus wratislaviensis NBRC 100605.</title>
        <authorList>
            <person name="Hosoyama A."/>
            <person name="Tsuchikane K."/>
            <person name="Yoshida I."/>
            <person name="Ohji S."/>
            <person name="Ichikawa N."/>
            <person name="Yamazoe A."/>
            <person name="Fujita N."/>
        </authorList>
    </citation>
    <scope>NUCLEOTIDE SEQUENCE [LARGE SCALE GENOMIC DNA]</scope>
    <source>
        <strain evidence="8 9">NBRC 100605</strain>
    </source>
</reference>
<dbReference type="AlphaFoldDB" id="X0Q0H4"/>
<keyword evidence="5 7" id="KW-0408">Iron</keyword>
<evidence type="ECO:0000313" key="8">
    <source>
        <dbReference type="EMBL" id="GAF43641.1"/>
    </source>
</evidence>
<evidence type="ECO:0000256" key="5">
    <source>
        <dbReference type="ARBA" id="ARBA00023004"/>
    </source>
</evidence>
<name>X0Q0H4_RHOWR</name>
<dbReference type="GO" id="GO:0005506">
    <property type="term" value="F:iron ion binding"/>
    <property type="evidence" value="ECO:0007669"/>
    <property type="project" value="InterPro"/>
</dbReference>
<dbReference type="EMBL" id="BAWF01000009">
    <property type="protein sequence ID" value="GAF43641.1"/>
    <property type="molecule type" value="Genomic_DNA"/>
</dbReference>
<dbReference type="PANTHER" id="PTHR46696:SF6">
    <property type="entry name" value="P450, PUTATIVE (EUROFUNG)-RELATED"/>
    <property type="match status" value="1"/>
</dbReference>
<dbReference type="PRINTS" id="PR00359">
    <property type="entry name" value="BP450"/>
</dbReference>
<keyword evidence="3 7" id="KW-0479">Metal-binding</keyword>
<evidence type="ECO:0000256" key="1">
    <source>
        <dbReference type="ARBA" id="ARBA00010617"/>
    </source>
</evidence>
<dbReference type="RefSeq" id="WP_037228554.1">
    <property type="nucleotide sequence ID" value="NZ_BAWF01000009.1"/>
</dbReference>
<dbReference type="InterPro" id="IPR036396">
    <property type="entry name" value="Cyt_P450_sf"/>
</dbReference>
<dbReference type="Gene3D" id="1.10.630.10">
    <property type="entry name" value="Cytochrome P450"/>
    <property type="match status" value="1"/>
</dbReference>
<dbReference type="InterPro" id="IPR002397">
    <property type="entry name" value="Cyt_P450_B"/>
</dbReference>
<accession>X0Q0H4</accession>
<organism evidence="8 9">
    <name type="scientific">Rhodococcus wratislaviensis NBRC 100605</name>
    <dbReference type="NCBI Taxonomy" id="1219028"/>
    <lineage>
        <taxon>Bacteria</taxon>
        <taxon>Bacillati</taxon>
        <taxon>Actinomycetota</taxon>
        <taxon>Actinomycetes</taxon>
        <taxon>Mycobacteriales</taxon>
        <taxon>Nocardiaceae</taxon>
        <taxon>Rhodococcus</taxon>
    </lineage>
</organism>
<dbReference type="InterPro" id="IPR001128">
    <property type="entry name" value="Cyt_P450"/>
</dbReference>
<proteinExistence type="inferred from homology"/>
<dbReference type="PROSITE" id="PS00086">
    <property type="entry name" value="CYTOCHROME_P450"/>
    <property type="match status" value="1"/>
</dbReference>
<evidence type="ECO:0000256" key="2">
    <source>
        <dbReference type="ARBA" id="ARBA00022617"/>
    </source>
</evidence>
<dbReference type="InterPro" id="IPR017972">
    <property type="entry name" value="Cyt_P450_CS"/>
</dbReference>
<dbReference type="Pfam" id="PF00067">
    <property type="entry name" value="p450"/>
    <property type="match status" value="2"/>
</dbReference>
<protein>
    <submittedName>
        <fullName evidence="8">Putative cytochrome P450</fullName>
    </submittedName>
</protein>
<dbReference type="SUPFAM" id="SSF48264">
    <property type="entry name" value="Cytochrome P450"/>
    <property type="match status" value="1"/>
</dbReference>
<comment type="similarity">
    <text evidence="1 7">Belongs to the cytochrome P450 family.</text>
</comment>
<dbReference type="GO" id="GO:0016705">
    <property type="term" value="F:oxidoreductase activity, acting on paired donors, with incorporation or reduction of molecular oxygen"/>
    <property type="evidence" value="ECO:0007669"/>
    <property type="project" value="InterPro"/>
</dbReference>
<dbReference type="GO" id="GO:0004497">
    <property type="term" value="F:monooxygenase activity"/>
    <property type="evidence" value="ECO:0007669"/>
    <property type="project" value="UniProtKB-KW"/>
</dbReference>
<evidence type="ECO:0000256" key="7">
    <source>
        <dbReference type="RuleBase" id="RU000461"/>
    </source>
</evidence>
<dbReference type="GO" id="GO:0020037">
    <property type="term" value="F:heme binding"/>
    <property type="evidence" value="ECO:0007669"/>
    <property type="project" value="InterPro"/>
</dbReference>
<evidence type="ECO:0000256" key="4">
    <source>
        <dbReference type="ARBA" id="ARBA00023002"/>
    </source>
</evidence>
<keyword evidence="9" id="KW-1185">Reference proteome</keyword>
<comment type="caution">
    <text evidence="8">The sequence shown here is derived from an EMBL/GenBank/DDBJ whole genome shotgun (WGS) entry which is preliminary data.</text>
</comment>
<dbReference type="CDD" id="cd11035">
    <property type="entry name" value="P450cam-like"/>
    <property type="match status" value="1"/>
</dbReference>
<evidence type="ECO:0000256" key="3">
    <source>
        <dbReference type="ARBA" id="ARBA00022723"/>
    </source>
</evidence>
<dbReference type="Proteomes" id="UP000019491">
    <property type="component" value="Unassembled WGS sequence"/>
</dbReference>
<evidence type="ECO:0000256" key="6">
    <source>
        <dbReference type="ARBA" id="ARBA00023033"/>
    </source>
</evidence>
<keyword evidence="2 7" id="KW-0349">Heme</keyword>
<gene>
    <name evidence="8" type="ORF">RW1_009_00650</name>
</gene>
<dbReference type="OrthoDB" id="3599725at2"/>
<dbReference type="PANTHER" id="PTHR46696">
    <property type="entry name" value="P450, PUTATIVE (EUROFUNG)-RELATED"/>
    <property type="match status" value="1"/>
</dbReference>
<dbReference type="PRINTS" id="PR00385">
    <property type="entry name" value="P450"/>
</dbReference>
<keyword evidence="6 7" id="KW-0503">Monooxygenase</keyword>